<dbReference type="GO" id="GO:0030431">
    <property type="term" value="P:sleep"/>
    <property type="evidence" value="ECO:0007669"/>
    <property type="project" value="InterPro"/>
</dbReference>
<dbReference type="PANTHER" id="PTHR33562:SF18">
    <property type="entry name" value="BOUDIN-RELATED"/>
    <property type="match status" value="1"/>
</dbReference>
<protein>
    <recommendedName>
        <fullName evidence="6">Protein sleepless</fullName>
    </recommendedName>
</protein>
<dbReference type="CDD" id="cd23590">
    <property type="entry name" value="TFP_LU_ECD_Bou"/>
    <property type="match status" value="1"/>
</dbReference>
<keyword evidence="2" id="KW-0325">Glycoprotein</keyword>
<proteinExistence type="predicted"/>
<dbReference type="InterPro" id="IPR031424">
    <property type="entry name" value="QVR-like"/>
</dbReference>
<gene>
    <name evidence="4" type="ORF">OFUS_LOCUS19715</name>
</gene>
<keyword evidence="5" id="KW-1185">Reference proteome</keyword>
<feature type="chain" id="PRO_5035773896" description="Protein sleepless" evidence="3">
    <location>
        <begin position="28"/>
        <end position="144"/>
    </location>
</feature>
<comment type="caution">
    <text evidence="4">The sequence shown here is derived from an EMBL/GenBank/DDBJ whole genome shotgun (WGS) entry which is preliminary data.</text>
</comment>
<evidence type="ECO:0008006" key="6">
    <source>
        <dbReference type="Google" id="ProtNLM"/>
    </source>
</evidence>
<dbReference type="Proteomes" id="UP000749559">
    <property type="component" value="Unassembled WGS sequence"/>
</dbReference>
<dbReference type="AlphaFoldDB" id="A0A8S4PP40"/>
<dbReference type="EMBL" id="CAIIXF020000009">
    <property type="protein sequence ID" value="CAH1795135.1"/>
    <property type="molecule type" value="Genomic_DNA"/>
</dbReference>
<dbReference type="SUPFAM" id="SSF57302">
    <property type="entry name" value="Snake toxin-like"/>
    <property type="match status" value="1"/>
</dbReference>
<feature type="signal peptide" evidence="3">
    <location>
        <begin position="1"/>
        <end position="27"/>
    </location>
</feature>
<dbReference type="GO" id="GO:0032222">
    <property type="term" value="P:regulation of synaptic transmission, cholinergic"/>
    <property type="evidence" value="ECO:0007669"/>
    <property type="project" value="InterPro"/>
</dbReference>
<dbReference type="InterPro" id="IPR045860">
    <property type="entry name" value="Snake_toxin-like_sf"/>
</dbReference>
<evidence type="ECO:0000256" key="2">
    <source>
        <dbReference type="ARBA" id="ARBA00023180"/>
    </source>
</evidence>
<dbReference type="InterPro" id="IPR050975">
    <property type="entry name" value="Sleep_regulator"/>
</dbReference>
<dbReference type="Pfam" id="PF17064">
    <property type="entry name" value="QVR"/>
    <property type="match status" value="1"/>
</dbReference>
<reference evidence="4" key="1">
    <citation type="submission" date="2022-03" db="EMBL/GenBank/DDBJ databases">
        <authorList>
            <person name="Martin C."/>
        </authorList>
    </citation>
    <scope>NUCLEOTIDE SEQUENCE</scope>
</reference>
<evidence type="ECO:0000256" key="3">
    <source>
        <dbReference type="SAM" id="SignalP"/>
    </source>
</evidence>
<dbReference type="OrthoDB" id="8188641at2759"/>
<name>A0A8S4PP40_OWEFU</name>
<evidence type="ECO:0000256" key="1">
    <source>
        <dbReference type="ARBA" id="ARBA00022729"/>
    </source>
</evidence>
<dbReference type="PANTHER" id="PTHR33562">
    <property type="entry name" value="ATILLA, ISOFORM B-RELATED-RELATED"/>
    <property type="match status" value="1"/>
</dbReference>
<accession>A0A8S4PP40</accession>
<evidence type="ECO:0000313" key="5">
    <source>
        <dbReference type="Proteomes" id="UP000749559"/>
    </source>
</evidence>
<organism evidence="4 5">
    <name type="scientific">Owenia fusiformis</name>
    <name type="common">Polychaete worm</name>
    <dbReference type="NCBI Taxonomy" id="6347"/>
    <lineage>
        <taxon>Eukaryota</taxon>
        <taxon>Metazoa</taxon>
        <taxon>Spiralia</taxon>
        <taxon>Lophotrochozoa</taxon>
        <taxon>Annelida</taxon>
        <taxon>Polychaeta</taxon>
        <taxon>Sedentaria</taxon>
        <taxon>Canalipalpata</taxon>
        <taxon>Sabellida</taxon>
        <taxon>Oweniida</taxon>
        <taxon>Oweniidae</taxon>
        <taxon>Owenia</taxon>
    </lineage>
</organism>
<evidence type="ECO:0000313" key="4">
    <source>
        <dbReference type="EMBL" id="CAH1795135.1"/>
    </source>
</evidence>
<sequence length="144" mass="16121">MNLVQKMKNTYISGLVLLLIAISTIDALKCYQCSSTTDPDCGERFDHDNVQDLTIKSEECVVDSAQYCVKTIGVWGGVVGTRRFCSSRDMGNQCQYITYADHDRTYRACIYSCYGDHCNSATSSSINKLFMIATIVTGLLWRLL</sequence>
<keyword evidence="1 3" id="KW-0732">Signal</keyword>